<evidence type="ECO:0000313" key="1">
    <source>
        <dbReference type="EMBL" id="MCI4385340.1"/>
    </source>
</evidence>
<evidence type="ECO:0000313" key="2">
    <source>
        <dbReference type="Proteomes" id="UP000829447"/>
    </source>
</evidence>
<reference evidence="1 2" key="1">
    <citation type="journal article" date="2022" name="bioRxiv">
        <title>An ancient truncated duplication of the anti-Mullerian hormone receptor type 2 gene is a potential conserved master sex determinant in the Pangasiidae catfish family.</title>
        <authorList>
            <person name="Wen M."/>
            <person name="Pan Q."/>
            <person name="Jouanno E."/>
            <person name="Montfort J."/>
            <person name="Zahm M."/>
            <person name="Cabau C."/>
            <person name="Klopp C."/>
            <person name="Iampietro C."/>
            <person name="Roques C."/>
            <person name="Bouchez O."/>
            <person name="Castinel A."/>
            <person name="Donnadieu C."/>
            <person name="Parrinello H."/>
            <person name="Poncet C."/>
            <person name="Belmonte E."/>
            <person name="Gautier V."/>
            <person name="Avarre J.-C."/>
            <person name="Dugue R."/>
            <person name="Gustiano R."/>
            <person name="Ha T.T.T."/>
            <person name="Campet M."/>
            <person name="Sriphairoj K."/>
            <person name="Ribolli J."/>
            <person name="de Almeida F.L."/>
            <person name="Desvignes T."/>
            <person name="Postlethwait J.H."/>
            <person name="Bucao C.F."/>
            <person name="Robinson-Rechavi M."/>
            <person name="Bobe J."/>
            <person name="Herpin A."/>
            <person name="Guiguen Y."/>
        </authorList>
    </citation>
    <scope>NUCLEOTIDE SEQUENCE [LARGE SCALE GENOMIC DNA]</scope>
    <source>
        <strain evidence="1">YG-Dec2019</strain>
    </source>
</reference>
<protein>
    <submittedName>
        <fullName evidence="1">Uncharacterized protein</fullName>
    </submittedName>
</protein>
<keyword evidence="2" id="KW-1185">Reference proteome</keyword>
<organism evidence="1 2">
    <name type="scientific">Pangasianodon gigas</name>
    <name type="common">Mekong giant catfish</name>
    <name type="synonym">Pangasius gigas</name>
    <dbReference type="NCBI Taxonomy" id="30993"/>
    <lineage>
        <taxon>Eukaryota</taxon>
        <taxon>Metazoa</taxon>
        <taxon>Chordata</taxon>
        <taxon>Craniata</taxon>
        <taxon>Vertebrata</taxon>
        <taxon>Euteleostomi</taxon>
        <taxon>Actinopterygii</taxon>
        <taxon>Neopterygii</taxon>
        <taxon>Teleostei</taxon>
        <taxon>Ostariophysi</taxon>
        <taxon>Siluriformes</taxon>
        <taxon>Pangasiidae</taxon>
        <taxon>Pangasianodon</taxon>
    </lineage>
</organism>
<gene>
    <name evidence="1" type="ORF">PGIGA_G00049340</name>
</gene>
<sequence>VRVCVCVCACVHALSPPPPLYCTWTWTLTGSCVLRARLEEGFPRAWAYLEKVSTMTSQLRTVQTGLFVLMCSGVCAGFNLDSRFAVVKEGGTPGSLFGLSVAMHRQTVGRERYLLLVGAPQEKAEPKLRANRTGDMYACPITTDPKDCIRANLISSDSVDAEDFIEGMWLGVSVASQGSQKGRVMACGHRYSRSMDNGVNLRMIGKCYIRGNDLSYDDLNDGQWQYRQEVCSPSGSQLMEGMCNMGISATMTETEVIAGAPGCYNWQGNSFVVYRNPDDVFDTQIIKLKDMDTGNIYIGYSVGKDKGILSKDEDTVVAGAPRYNSKGSVMLMKVITTDGGSRELKDLNLALQGEQVGSYFGNSIAIVDINNDGWKELIVGAPFYFNRRREEGGAVYVFMNENGSFKPKTDLMFTGPSDSGFGMAVASIGDVNQDGFQDFAVGAPYHGSGRVYVWKGGKDGVSPKPDQVIEGRDVSNGGFKTFGYSISGGLDVDDNKYPDIVVGSLDDRVALLRARPVIHVKKTFTVTPSIVDPKDCESCIKVEVCFSYTLSTGEPNFKEDIIMKYTVEADVLQHSSKTRVRFITNDKHVYSGSLSMTSQQCETQTLKVINFMRDKVTPVVFSLNASIFEPQIDSVQQQLQNLNLFPVLSQGRALTDKAEIHFQKECGADNKCESNLQMTATFAKSLQEILPVQDGHQILLYDSDIKRLMLLVNVTNTPSPGRLAEDAHNTELNVSISSSLRYSAVRSETGSVNCAPEGNFILCELGNPLAANQMAIFAISFETTFITLDTQEITSTLQLSTLSRQDDLMPLTKVLLVDYTLKASFQVIPVRVQTEFSGDIIGESAIKSTSEIGSPVEFKFMVSVDKPLVSPSVFYVDFNWPMEVANGKWLLYVEEITMTGNSSSLCTPPGDINPLKFQVLERKSSRRKRDEQSVAHIEALSALNPKSARRKTDHLNCTSGTAKCKSFSCFLYNMTNTATVTVRARLWNSTMLEDYKKSSVIFISGEATLKLKTDRTTIRLDNKTNNVMFSVEVTPAIQDEVEYKVPLWIIIVSALSGVLLLTLIVVLLWKCGFFRRANTREIYEAKSHKAEMRTQPSEKDRLTEEE</sequence>
<proteinExistence type="predicted"/>
<name>A0ACC5X2G8_PANGG</name>
<dbReference type="Proteomes" id="UP000829447">
    <property type="component" value="Linkage Group LG13"/>
</dbReference>
<dbReference type="EMBL" id="CM040466">
    <property type="protein sequence ID" value="MCI4385340.1"/>
    <property type="molecule type" value="Genomic_DNA"/>
</dbReference>
<comment type="caution">
    <text evidence="1">The sequence shown here is derived from an EMBL/GenBank/DDBJ whole genome shotgun (WGS) entry which is preliminary data.</text>
</comment>
<accession>A0ACC5X2G8</accession>
<feature type="non-terminal residue" evidence="1">
    <location>
        <position position="1"/>
    </location>
</feature>